<organism evidence="1 2">
    <name type="scientific">Flavobacterium ichthyis</name>
    <dbReference type="NCBI Taxonomy" id="2698827"/>
    <lineage>
        <taxon>Bacteria</taxon>
        <taxon>Pseudomonadati</taxon>
        <taxon>Bacteroidota</taxon>
        <taxon>Flavobacteriia</taxon>
        <taxon>Flavobacteriales</taxon>
        <taxon>Flavobacteriaceae</taxon>
        <taxon>Flavobacterium</taxon>
    </lineage>
</organism>
<comment type="caution">
    <text evidence="1">The sequence shown here is derived from an EMBL/GenBank/DDBJ whole genome shotgun (WGS) entry which is preliminary data.</text>
</comment>
<reference evidence="2" key="1">
    <citation type="submission" date="2020-01" db="EMBL/GenBank/DDBJ databases">
        <title>Sphingomonas sp. strain CSW-10.</title>
        <authorList>
            <person name="Chen W.-M."/>
        </authorList>
    </citation>
    <scope>NUCLEOTIDE SEQUENCE [LARGE SCALE GENOMIC DNA]</scope>
    <source>
        <strain evidence="2">NST-5</strain>
    </source>
</reference>
<dbReference type="RefSeq" id="WP_166537339.1">
    <property type="nucleotide sequence ID" value="NZ_JAABLM010000011.1"/>
</dbReference>
<keyword evidence="2" id="KW-1185">Reference proteome</keyword>
<evidence type="ECO:0000313" key="2">
    <source>
        <dbReference type="Proteomes" id="UP000798602"/>
    </source>
</evidence>
<accession>A0ABW9Z9E4</accession>
<evidence type="ECO:0000313" key="1">
    <source>
        <dbReference type="EMBL" id="NBL65513.1"/>
    </source>
</evidence>
<dbReference type="EMBL" id="JAABLM010000011">
    <property type="protein sequence ID" value="NBL65513.1"/>
    <property type="molecule type" value="Genomic_DNA"/>
</dbReference>
<evidence type="ECO:0008006" key="3">
    <source>
        <dbReference type="Google" id="ProtNLM"/>
    </source>
</evidence>
<dbReference type="PROSITE" id="PS51257">
    <property type="entry name" value="PROKAR_LIPOPROTEIN"/>
    <property type="match status" value="1"/>
</dbReference>
<proteinExistence type="predicted"/>
<gene>
    <name evidence="1" type="ORF">GV828_09905</name>
</gene>
<name>A0ABW9Z9E4_9FLAO</name>
<dbReference type="Proteomes" id="UP000798602">
    <property type="component" value="Unassembled WGS sequence"/>
</dbReference>
<protein>
    <recommendedName>
        <fullName evidence="3">Lipoprotein</fullName>
    </recommendedName>
</protein>
<sequence length="142" mass="16659">MKQLLVSSLAFIILSCSNKVYLREKFTYEQNSKQVWIDSYKYEAFYGCLNEGIQNDSIRIILNSKDLFNKNSDLDFVLIEEARKHGQQVIIKMPTPYVKVDKGEEYLKNKNFISYNCLVYYASRELDSIAKNAYQTHLMSIK</sequence>